<gene>
    <name evidence="5" type="ORF">SAMN06297382_0307</name>
</gene>
<dbReference type="PANTHER" id="PTHR46769">
    <property type="entry name" value="POLYCYSTIC KIDNEY AND HEPATIC DISEASE 1 (AUTOSOMAL RECESSIVE)-LIKE 1"/>
    <property type="match status" value="1"/>
</dbReference>
<dbReference type="InterPro" id="IPR019316">
    <property type="entry name" value="G8_domain"/>
</dbReference>
<keyword evidence="2" id="KW-0325">Glycoprotein</keyword>
<keyword evidence="1" id="KW-0732">Signal</keyword>
<dbReference type="PROSITE" id="PS51484">
    <property type="entry name" value="G8"/>
    <property type="match status" value="1"/>
</dbReference>
<evidence type="ECO:0000256" key="3">
    <source>
        <dbReference type="SAM" id="MobiDB-lite"/>
    </source>
</evidence>
<evidence type="ECO:0000256" key="2">
    <source>
        <dbReference type="ARBA" id="ARBA00023180"/>
    </source>
</evidence>
<reference evidence="5 6" key="1">
    <citation type="submission" date="2017-07" db="EMBL/GenBank/DDBJ databases">
        <authorList>
            <person name="Sun Z.S."/>
            <person name="Albrecht U."/>
            <person name="Echele G."/>
            <person name="Lee C.C."/>
        </authorList>
    </citation>
    <scope>NUCLEOTIDE SEQUENCE [LARGE SCALE GENOMIC DNA]</scope>
    <source>
        <strain evidence="5 6">CGMCC 1.12710</strain>
    </source>
</reference>
<feature type="compositionally biased region" description="Pro residues" evidence="3">
    <location>
        <begin position="77"/>
        <end position="89"/>
    </location>
</feature>
<accession>A0A239PL64</accession>
<dbReference type="Pfam" id="PF10162">
    <property type="entry name" value="G8"/>
    <property type="match status" value="1"/>
</dbReference>
<dbReference type="AlphaFoldDB" id="A0A239PL64"/>
<dbReference type="SMART" id="SM01225">
    <property type="entry name" value="G8"/>
    <property type="match status" value="1"/>
</dbReference>
<dbReference type="InterPro" id="IPR055401">
    <property type="entry name" value="CEMIP_beta-hel_dom"/>
</dbReference>
<feature type="compositionally biased region" description="Basic and acidic residues" evidence="3">
    <location>
        <begin position="183"/>
        <end position="226"/>
    </location>
</feature>
<dbReference type="Gene3D" id="2.60.40.2810">
    <property type="match status" value="1"/>
</dbReference>
<dbReference type="PANTHER" id="PTHR46769:SF2">
    <property type="entry name" value="FIBROCYSTIN-L ISOFORM 2 PRECURSOR-RELATED"/>
    <property type="match status" value="1"/>
</dbReference>
<dbReference type="InterPro" id="IPR052387">
    <property type="entry name" value="Fibrocystin"/>
</dbReference>
<evidence type="ECO:0000313" key="6">
    <source>
        <dbReference type="Proteomes" id="UP000198346"/>
    </source>
</evidence>
<proteinExistence type="predicted"/>
<feature type="region of interest" description="Disordered" evidence="3">
    <location>
        <begin position="65"/>
        <end position="98"/>
    </location>
</feature>
<sequence>MKRLAADTKFSELDLSELLRAARAGAAMPAAPSGRRARRRAMKSRIGEAGLVAALLAIQGCKTLGDRDPDMVGPGGGEPPPPPPPPPPSSGEGYPVAEGSTTEIPVAELLAAAPGAAEIVEILSVENGTTMLHGSVVHFTPAPGYSGPANIAFSYRDQDGVLREARFEILVDNEAAGVAEPGGEGHDGDGHDGHDDHDEGGQGDDGHDHHGSGDDGHGHPHPDDPAKQAEHIALLNLVPAEEATHTAIKSGSWFDPATWANGEIPGDGAKVVIPAGVTVSYDGESPASIFTIRVDGELDFATDRDTFLEVDTLVVAPSGTLRIGTTENPVAPDVQAVISIADNGPIDVAWDPMLLSRGLISHGAVEIHGAQKDAFVRLAVDPMKGDTALVLESPPEGWRVGDKLVLTGTHLTPHGEAEYGEPYPGDTEDEELVIVAIDGNTVHVDRPLQYNHEGARDDLKAYVANYTRNIRVETENADGLPAHQRGHVMFMHSDDIDVRYAEFYELGRTDKAHRATEAGELDAIAPDSNVKGRYPLHIHRAGTGDLEDPAMIVGNAVWGSPGWGFVHHDSNAILADNAAYDVFGAAFVAELGTETGRWVHNIAIKSIGLNRGDKDGEDVLAFDLGRTGDGFWLQGRLVEVVDNVAAGMPGGKGFIFHHRAPPDFIHTLDPSAAPQDDKLRYLDVTDVNKANITQFSGNEVIAARGGLKVVKLHPQQHHDARSVIEDFTAWEVANGLSIEYTSRYTFIDLDFVATAAENFSVKPWTIGVAYGRNLFDMVVDGANIEGFVTGVQILNDATNDAIPIEDFGYFFIDVNVTNWKHADFNAHFGEVSAHHFLNRGDIIERSASYDSIFLDSIHQGPSHNDKPLELVGVKTDSLGEIATSFIWDPTKIGYLQLRGAIEQNGYWLTEDGRRVTLVEEFVADRLTGELQKVGIFFELPYSLDPYDPFYGKRFRTDIEYNGVLDLDSAAPVGVADQASVKAGSFVVIDVLANDFDPDGDEISLDGFEAGRGHIVATEDGKILYYADPHFEGEDTFYYWAEDEHGNFTKTPVTVTVEI</sequence>
<protein>
    <submittedName>
        <fullName evidence="5">G8 domain-containing protein</fullName>
    </submittedName>
</protein>
<dbReference type="Pfam" id="PF17963">
    <property type="entry name" value="Big_9"/>
    <property type="match status" value="1"/>
</dbReference>
<dbReference type="Proteomes" id="UP000198346">
    <property type="component" value="Unassembled WGS sequence"/>
</dbReference>
<feature type="region of interest" description="Disordered" evidence="3">
    <location>
        <begin position="178"/>
        <end position="226"/>
    </location>
</feature>
<name>A0A239PL64_9PROT</name>
<evidence type="ECO:0000256" key="1">
    <source>
        <dbReference type="ARBA" id="ARBA00022729"/>
    </source>
</evidence>
<dbReference type="Pfam" id="PF24606">
    <property type="entry name" value="CEMIP_beta-hel"/>
    <property type="match status" value="1"/>
</dbReference>
<dbReference type="EMBL" id="FZQA01000001">
    <property type="protein sequence ID" value="SNT67814.1"/>
    <property type="molecule type" value="Genomic_DNA"/>
</dbReference>
<keyword evidence="6" id="KW-1185">Reference proteome</keyword>
<evidence type="ECO:0000259" key="4">
    <source>
        <dbReference type="PROSITE" id="PS51484"/>
    </source>
</evidence>
<organism evidence="5 6">
    <name type="scientific">Amphiplicatus metriothermophilus</name>
    <dbReference type="NCBI Taxonomy" id="1519374"/>
    <lineage>
        <taxon>Bacteria</taxon>
        <taxon>Pseudomonadati</taxon>
        <taxon>Pseudomonadota</taxon>
        <taxon>Alphaproteobacteria</taxon>
        <taxon>Parvularculales</taxon>
        <taxon>Parvularculaceae</taxon>
        <taxon>Amphiplicatus</taxon>
    </lineage>
</organism>
<evidence type="ECO:0000313" key="5">
    <source>
        <dbReference type="EMBL" id="SNT67814.1"/>
    </source>
</evidence>
<feature type="domain" description="G8" evidence="4">
    <location>
        <begin position="257"/>
        <end position="380"/>
    </location>
</feature>